<evidence type="ECO:0008006" key="3">
    <source>
        <dbReference type="Google" id="ProtNLM"/>
    </source>
</evidence>
<dbReference type="Proteomes" id="UP000799436">
    <property type="component" value="Unassembled WGS sequence"/>
</dbReference>
<proteinExistence type="predicted"/>
<dbReference type="Gene3D" id="3.40.50.850">
    <property type="entry name" value="Isochorismatase-like"/>
    <property type="match status" value="1"/>
</dbReference>
<sequence length="123" mass="13755">MKARRPSDLTQAGHEKTLVPGSDVAIVWKTTGMVSGLDLQRARAVFVRRGIRSWIPACLSTSAAALRTAVHADDIGFRDTMIGDTCAHPEPEVHECTLREMLRMEYMKTERTSWYNLGPKRAV</sequence>
<name>A0A6G1LND1_9PEZI</name>
<evidence type="ECO:0000313" key="1">
    <source>
        <dbReference type="EMBL" id="KAF2774461.1"/>
    </source>
</evidence>
<accession>A0A6G1LND1</accession>
<gene>
    <name evidence="1" type="ORF">EJ03DRAFT_323038</name>
</gene>
<keyword evidence="2" id="KW-1185">Reference proteome</keyword>
<dbReference type="AlphaFoldDB" id="A0A6G1LND1"/>
<dbReference type="InterPro" id="IPR036380">
    <property type="entry name" value="Isochorismatase-like_sf"/>
</dbReference>
<protein>
    <recommendedName>
        <fullName evidence="3">Isochorismatase-like domain-containing protein</fullName>
    </recommendedName>
</protein>
<dbReference type="EMBL" id="ML995808">
    <property type="protein sequence ID" value="KAF2774461.1"/>
    <property type="molecule type" value="Genomic_DNA"/>
</dbReference>
<reference evidence="1" key="1">
    <citation type="journal article" date="2020" name="Stud. Mycol.">
        <title>101 Dothideomycetes genomes: a test case for predicting lifestyles and emergence of pathogens.</title>
        <authorList>
            <person name="Haridas S."/>
            <person name="Albert R."/>
            <person name="Binder M."/>
            <person name="Bloem J."/>
            <person name="Labutti K."/>
            <person name="Salamov A."/>
            <person name="Andreopoulos B."/>
            <person name="Baker S."/>
            <person name="Barry K."/>
            <person name="Bills G."/>
            <person name="Bluhm B."/>
            <person name="Cannon C."/>
            <person name="Castanera R."/>
            <person name="Culley D."/>
            <person name="Daum C."/>
            <person name="Ezra D."/>
            <person name="Gonzalez J."/>
            <person name="Henrissat B."/>
            <person name="Kuo A."/>
            <person name="Liang C."/>
            <person name="Lipzen A."/>
            <person name="Lutzoni F."/>
            <person name="Magnuson J."/>
            <person name="Mondo S."/>
            <person name="Nolan M."/>
            <person name="Ohm R."/>
            <person name="Pangilinan J."/>
            <person name="Park H.-J."/>
            <person name="Ramirez L."/>
            <person name="Alfaro M."/>
            <person name="Sun H."/>
            <person name="Tritt A."/>
            <person name="Yoshinaga Y."/>
            <person name="Zwiers L.-H."/>
            <person name="Turgeon B."/>
            <person name="Goodwin S."/>
            <person name="Spatafora J."/>
            <person name="Crous P."/>
            <person name="Grigoriev I."/>
        </authorList>
    </citation>
    <scope>NUCLEOTIDE SEQUENCE</scope>
    <source>
        <strain evidence="1">CBS 116005</strain>
    </source>
</reference>
<evidence type="ECO:0000313" key="2">
    <source>
        <dbReference type="Proteomes" id="UP000799436"/>
    </source>
</evidence>
<organism evidence="1 2">
    <name type="scientific">Teratosphaeria nubilosa</name>
    <dbReference type="NCBI Taxonomy" id="161662"/>
    <lineage>
        <taxon>Eukaryota</taxon>
        <taxon>Fungi</taxon>
        <taxon>Dikarya</taxon>
        <taxon>Ascomycota</taxon>
        <taxon>Pezizomycotina</taxon>
        <taxon>Dothideomycetes</taxon>
        <taxon>Dothideomycetidae</taxon>
        <taxon>Mycosphaerellales</taxon>
        <taxon>Teratosphaeriaceae</taxon>
        <taxon>Teratosphaeria</taxon>
    </lineage>
</organism>
<dbReference type="SUPFAM" id="SSF52499">
    <property type="entry name" value="Isochorismatase-like hydrolases"/>
    <property type="match status" value="1"/>
</dbReference>